<dbReference type="GO" id="GO:0030145">
    <property type="term" value="F:manganese ion binding"/>
    <property type="evidence" value="ECO:0007669"/>
    <property type="project" value="InterPro"/>
</dbReference>
<dbReference type="GO" id="GO:0009243">
    <property type="term" value="P:O antigen biosynthetic process"/>
    <property type="evidence" value="ECO:0007669"/>
    <property type="project" value="UniProtKB-UniRule"/>
</dbReference>
<comment type="function">
    <text evidence="12">Catalyzes the transfer of the GlcNAc-1-phosphate moiety from UDP-GlcNAc onto the carrier lipid undecaprenyl phosphate (C55-P), yielding GlcNAc-pyrophosphoryl-undecaprenyl (GlcNAc-PP-C55).</text>
</comment>
<dbReference type="NCBIfam" id="TIGR02380">
    <property type="entry name" value="ECA_wecA"/>
    <property type="match status" value="1"/>
</dbReference>
<evidence type="ECO:0000256" key="7">
    <source>
        <dbReference type="ARBA" id="ARBA00022842"/>
    </source>
</evidence>
<protein>
    <recommendedName>
        <fullName evidence="12">Undecaprenyl-phosphate alpha-N-acetylglucosaminyl 1-phosphate transferase</fullName>
        <ecNumber evidence="12">2.7.8.33</ecNumber>
    </recommendedName>
    <alternativeName>
        <fullName evidence="12">UDP-GlcNAc:undecaprenyl-phosphate GlcNAc-1-phosphate transferase</fullName>
    </alternativeName>
    <alternativeName>
        <fullName evidence="12">Undecaprenyl-phosphate GlcNAc-1-phosphate transferase</fullName>
    </alternativeName>
</protein>
<comment type="pathway">
    <text evidence="12">Bacterial outer membrane biogenesis; LPS O-antigen biosynthesis.</text>
</comment>
<keyword evidence="11 12" id="KW-0464">Manganese</keyword>
<feature type="binding site" evidence="13">
    <location>
        <position position="215"/>
    </location>
    <ligand>
        <name>Mg(2+)</name>
        <dbReference type="ChEBI" id="CHEBI:18420"/>
    </ligand>
</feature>
<feature type="transmembrane region" description="Helical" evidence="12">
    <location>
        <begin position="44"/>
        <end position="62"/>
    </location>
</feature>
<evidence type="ECO:0000256" key="4">
    <source>
        <dbReference type="ARBA" id="ARBA00022676"/>
    </source>
</evidence>
<keyword evidence="13" id="KW-0479">Metal-binding</keyword>
<dbReference type="InterPro" id="IPR012750">
    <property type="entry name" value="ECA_WecA-rel"/>
</dbReference>
<comment type="cofactor">
    <cofactor evidence="12 13">
        <name>Mg(2+)</name>
        <dbReference type="ChEBI" id="CHEBI:18420"/>
    </cofactor>
</comment>
<dbReference type="GO" id="GO:0036380">
    <property type="term" value="F:UDP-N-acetylglucosamine-undecaprenyl-phosphate N-acetylglucosaminephosphotransferase activity"/>
    <property type="evidence" value="ECO:0007669"/>
    <property type="project" value="UniProtKB-UniRule"/>
</dbReference>
<organism evidence="14 15">
    <name type="scientific">Vibrio paucivorans</name>
    <dbReference type="NCBI Taxonomy" id="2829489"/>
    <lineage>
        <taxon>Bacteria</taxon>
        <taxon>Pseudomonadati</taxon>
        <taxon>Pseudomonadota</taxon>
        <taxon>Gammaproteobacteria</taxon>
        <taxon>Vibrionales</taxon>
        <taxon>Vibrionaceae</taxon>
        <taxon>Vibrio</taxon>
    </lineage>
</organism>
<accession>A0A9X3CBR7</accession>
<dbReference type="AlphaFoldDB" id="A0A9X3CBR7"/>
<keyword evidence="5 12" id="KW-0808">Transferase</keyword>
<dbReference type="Pfam" id="PF00953">
    <property type="entry name" value="Glycos_transf_4"/>
    <property type="match status" value="1"/>
</dbReference>
<comment type="similarity">
    <text evidence="12">Belongs to the glycosyltransferase 4 family. WecA subfamily.</text>
</comment>
<feature type="transmembrane region" description="Helical" evidence="12">
    <location>
        <begin position="211"/>
        <end position="230"/>
    </location>
</feature>
<keyword evidence="2 12" id="KW-1003">Cell membrane</keyword>
<comment type="subcellular location">
    <subcellularLocation>
        <location evidence="12">Cell inner membrane</location>
        <topology evidence="12">Multi-pass membrane protein</topology>
    </subcellularLocation>
    <subcellularLocation>
        <location evidence="1">Cell membrane</location>
        <topology evidence="1">Multi-pass membrane protein</topology>
    </subcellularLocation>
</comment>
<dbReference type="EC" id="2.7.8.33" evidence="12"/>
<keyword evidence="9 12" id="KW-1133">Transmembrane helix</keyword>
<sequence length="356" mass="38561">MQIFLYVLLAASVSTISLVLLRGLAVNIKLVDVPCERKSHNGHVPLVGGVATLFGVIAVAIAQSGSSFYQMEYIVFSCILVLVGLIDDKLDISATFRLIILMLLSTWLVEKEGLSLSYLGDLFGTGNIYLSQGALAFTTIAVIGCVTAFNMVDGIDGLLGMLAACTIASLGLLFYLSGQHTLALFCLTFIAAMCPYVAFNLGLKVKSKYKVFMGDSGSFLVGFTIIWLLVFATQNINGYSSHLAMRPVTALWIIAIPLMDMALVMIKRVLKKQSPLKADRTHIHHVLMLAGNSPRKTLFIVTVLACALASIGLIAEVNQVEESKMFAAFLQVFVVYGIANIVLEKRAKQKSANYMG</sequence>
<keyword evidence="8 12" id="KW-0448">Lipopolysaccharide biosynthesis</keyword>
<evidence type="ECO:0000313" key="14">
    <source>
        <dbReference type="EMBL" id="MCW8332828.1"/>
    </source>
</evidence>
<feature type="transmembrane region" description="Helical" evidence="12">
    <location>
        <begin position="68"/>
        <end position="85"/>
    </location>
</feature>
<evidence type="ECO:0000256" key="2">
    <source>
        <dbReference type="ARBA" id="ARBA00022475"/>
    </source>
</evidence>
<evidence type="ECO:0000256" key="3">
    <source>
        <dbReference type="ARBA" id="ARBA00022519"/>
    </source>
</evidence>
<evidence type="ECO:0000256" key="5">
    <source>
        <dbReference type="ARBA" id="ARBA00022679"/>
    </source>
</evidence>
<keyword evidence="10 12" id="KW-0472">Membrane</keyword>
<dbReference type="GO" id="GO:0005886">
    <property type="term" value="C:plasma membrane"/>
    <property type="evidence" value="ECO:0007669"/>
    <property type="project" value="UniProtKB-SubCell"/>
</dbReference>
<keyword evidence="7 12" id="KW-0460">Magnesium</keyword>
<evidence type="ECO:0000256" key="1">
    <source>
        <dbReference type="ARBA" id="ARBA00004651"/>
    </source>
</evidence>
<feature type="transmembrane region" description="Helical" evidence="12">
    <location>
        <begin position="6"/>
        <end position="24"/>
    </location>
</feature>
<evidence type="ECO:0000256" key="9">
    <source>
        <dbReference type="ARBA" id="ARBA00022989"/>
    </source>
</evidence>
<evidence type="ECO:0000256" key="8">
    <source>
        <dbReference type="ARBA" id="ARBA00022985"/>
    </source>
</evidence>
<dbReference type="Proteomes" id="UP001155586">
    <property type="component" value="Unassembled WGS sequence"/>
</dbReference>
<evidence type="ECO:0000313" key="15">
    <source>
        <dbReference type="Proteomes" id="UP001155586"/>
    </source>
</evidence>
<evidence type="ECO:0000256" key="6">
    <source>
        <dbReference type="ARBA" id="ARBA00022692"/>
    </source>
</evidence>
<feature type="transmembrane region" description="Helical" evidence="12">
    <location>
        <begin position="129"/>
        <end position="151"/>
    </location>
</feature>
<feature type="transmembrane region" description="Helical" evidence="12">
    <location>
        <begin position="158"/>
        <end position="176"/>
    </location>
</feature>
<feature type="transmembrane region" description="Helical" evidence="12">
    <location>
        <begin position="182"/>
        <end position="199"/>
    </location>
</feature>
<dbReference type="GO" id="GO:0044038">
    <property type="term" value="P:cell wall macromolecule biosynthetic process"/>
    <property type="evidence" value="ECO:0007669"/>
    <property type="project" value="TreeGrafter"/>
</dbReference>
<dbReference type="GO" id="GO:0000287">
    <property type="term" value="F:magnesium ion binding"/>
    <property type="evidence" value="ECO:0007669"/>
    <property type="project" value="InterPro"/>
</dbReference>
<comment type="catalytic activity">
    <reaction evidence="12">
        <text>di-trans,octa-cis-undecaprenyl phosphate + UDP-N-acetyl-alpha-D-glucosamine = N-acetyl-alpha-D-glucosaminyl-di-trans,octa-cis-undecaprenyl diphosphate + UMP</text>
        <dbReference type="Rhea" id="RHEA:28090"/>
        <dbReference type="ChEBI" id="CHEBI:57705"/>
        <dbReference type="ChEBI" id="CHEBI:57865"/>
        <dbReference type="ChEBI" id="CHEBI:60392"/>
        <dbReference type="ChEBI" id="CHEBI:62959"/>
        <dbReference type="EC" id="2.7.8.33"/>
    </reaction>
</comment>
<comment type="cofactor">
    <cofactor evidence="12">
        <name>Mn(2+)</name>
        <dbReference type="ChEBI" id="CHEBI:29035"/>
    </cofactor>
</comment>
<keyword evidence="3 12" id="KW-0997">Cell inner membrane</keyword>
<dbReference type="PANTHER" id="PTHR22926:SF3">
    <property type="entry name" value="UNDECAPRENYL-PHOSPHATE ALPHA-N-ACETYLGLUCOSAMINYL 1-PHOSPHATE TRANSFERASE"/>
    <property type="match status" value="1"/>
</dbReference>
<dbReference type="GO" id="GO:0071555">
    <property type="term" value="P:cell wall organization"/>
    <property type="evidence" value="ECO:0007669"/>
    <property type="project" value="TreeGrafter"/>
</dbReference>
<dbReference type="GO" id="GO:0009276">
    <property type="term" value="C:Gram-negative-bacterium-type cell wall"/>
    <property type="evidence" value="ECO:0007669"/>
    <property type="project" value="InterPro"/>
</dbReference>
<proteinExistence type="inferred from homology"/>
<dbReference type="GO" id="GO:0016757">
    <property type="term" value="F:glycosyltransferase activity"/>
    <property type="evidence" value="ECO:0007669"/>
    <property type="project" value="UniProtKB-KW"/>
</dbReference>
<evidence type="ECO:0000256" key="11">
    <source>
        <dbReference type="ARBA" id="ARBA00023211"/>
    </source>
</evidence>
<keyword evidence="4 12" id="KW-0328">Glycosyltransferase</keyword>
<reference evidence="14" key="1">
    <citation type="submission" date="2022-02" db="EMBL/GenBank/DDBJ databases">
        <title>Vibrio sp. nov., a new bacterium isolated from Bohai sea, China.</title>
        <authorList>
            <person name="Yuan Y."/>
        </authorList>
    </citation>
    <scope>NUCLEOTIDE SEQUENCE</scope>
    <source>
        <strain evidence="14">DBSS07</strain>
    </source>
</reference>
<name>A0A9X3CBR7_9VIBR</name>
<feature type="transmembrane region" description="Helical" evidence="12">
    <location>
        <begin position="92"/>
        <end position="109"/>
    </location>
</feature>
<dbReference type="PANTHER" id="PTHR22926">
    <property type="entry name" value="PHOSPHO-N-ACETYLMURAMOYL-PENTAPEPTIDE-TRANSFERASE"/>
    <property type="match status" value="1"/>
</dbReference>
<dbReference type="InterPro" id="IPR000715">
    <property type="entry name" value="Glycosyl_transferase_4"/>
</dbReference>
<keyword evidence="6 12" id="KW-0812">Transmembrane</keyword>
<dbReference type="EMBL" id="JAKRRX010000010">
    <property type="protein sequence ID" value="MCW8332828.1"/>
    <property type="molecule type" value="Genomic_DNA"/>
</dbReference>
<evidence type="ECO:0000256" key="13">
    <source>
        <dbReference type="PIRSR" id="PIRSR600715-1"/>
    </source>
</evidence>
<feature type="transmembrane region" description="Helical" evidence="12">
    <location>
        <begin position="326"/>
        <end position="343"/>
    </location>
</feature>
<dbReference type="RefSeq" id="WP_265686540.1">
    <property type="nucleotide sequence ID" value="NZ_JAKRRX010000010.1"/>
</dbReference>
<feature type="binding site" evidence="13">
    <location>
        <position position="150"/>
    </location>
    <ligand>
        <name>Mg(2+)</name>
        <dbReference type="ChEBI" id="CHEBI:18420"/>
    </ligand>
</feature>
<evidence type="ECO:0000256" key="10">
    <source>
        <dbReference type="ARBA" id="ARBA00023136"/>
    </source>
</evidence>
<evidence type="ECO:0000256" key="12">
    <source>
        <dbReference type="HAMAP-Rule" id="MF_02030"/>
    </source>
</evidence>
<dbReference type="HAMAP" id="MF_02030">
    <property type="entry name" value="WecA_Gammaproteo"/>
    <property type="match status" value="1"/>
</dbReference>
<feature type="transmembrane region" description="Helical" evidence="12">
    <location>
        <begin position="297"/>
        <end position="314"/>
    </location>
</feature>
<feature type="transmembrane region" description="Helical" evidence="12">
    <location>
        <begin position="250"/>
        <end position="270"/>
    </location>
</feature>
<dbReference type="CDD" id="cd06853">
    <property type="entry name" value="GT_WecA_like"/>
    <property type="match status" value="1"/>
</dbReference>
<comment type="caution">
    <text evidence="14">The sequence shown here is derived from an EMBL/GenBank/DDBJ whole genome shotgun (WGS) entry which is preliminary data.</text>
</comment>
<gene>
    <name evidence="12 14" type="primary">wecA</name>
    <name evidence="14" type="ORF">MD483_03150</name>
</gene>
<keyword evidence="15" id="KW-1185">Reference proteome</keyword>